<evidence type="ECO:0000256" key="7">
    <source>
        <dbReference type="ARBA" id="ARBA00013998"/>
    </source>
</evidence>
<evidence type="ECO:0000256" key="18">
    <source>
        <dbReference type="ARBA" id="ARBA00025552"/>
    </source>
</evidence>
<dbReference type="GO" id="GO:0050667">
    <property type="term" value="P:homocysteine metabolic process"/>
    <property type="evidence" value="ECO:0007669"/>
    <property type="project" value="TreeGrafter"/>
</dbReference>
<dbReference type="AlphaFoldDB" id="A0A9D9HE26"/>
<keyword evidence="15 21" id="KW-0862">Zinc</keyword>
<dbReference type="PANTHER" id="PTHR45833:SF1">
    <property type="entry name" value="METHIONINE SYNTHASE"/>
    <property type="match status" value="1"/>
</dbReference>
<evidence type="ECO:0000256" key="4">
    <source>
        <dbReference type="ARBA" id="ARBA00005178"/>
    </source>
</evidence>
<keyword evidence="14" id="KW-0677">Repeat</keyword>
<feature type="domain" description="Hcy-binding" evidence="25">
    <location>
        <begin position="1"/>
        <end position="268"/>
    </location>
</feature>
<dbReference type="SMART" id="SM01018">
    <property type="entry name" value="B12-binding_2"/>
    <property type="match status" value="1"/>
</dbReference>
<keyword evidence="12 21" id="KW-0949">S-adenosyl-L-methionine</keyword>
<evidence type="ECO:0000256" key="20">
    <source>
        <dbReference type="NCBIfam" id="TIGR02082"/>
    </source>
</evidence>
<dbReference type="Gene3D" id="3.20.20.20">
    <property type="entry name" value="Dihydropteroate synthase-like"/>
    <property type="match status" value="1"/>
</dbReference>
<comment type="cofactor">
    <cofactor evidence="3 21 22">
        <name>methylcob(III)alamin</name>
        <dbReference type="ChEBI" id="CHEBI:28115"/>
    </cofactor>
</comment>
<dbReference type="FunFam" id="1.10.1240.10:FF:000001">
    <property type="entry name" value="Methionine synthase"/>
    <property type="match status" value="1"/>
</dbReference>
<dbReference type="CDD" id="cd00740">
    <property type="entry name" value="MeTr"/>
    <property type="match status" value="1"/>
</dbReference>
<evidence type="ECO:0000256" key="3">
    <source>
        <dbReference type="ARBA" id="ARBA00001956"/>
    </source>
</evidence>
<feature type="binding site" evidence="23">
    <location>
        <position position="797"/>
    </location>
    <ligand>
        <name>methylcob(III)alamin</name>
        <dbReference type="ChEBI" id="CHEBI:28115"/>
    </ligand>
</feature>
<dbReference type="NCBIfam" id="TIGR02082">
    <property type="entry name" value="metH"/>
    <property type="match status" value="1"/>
</dbReference>
<comment type="domain">
    <text evidence="21">Modular enzyme with four functionally distinct domains. The isolated Hcy-binding domain catalyzes methyl transfer from free methylcobalamin to homocysteine. The Hcy-binding domain in association with the pterin-binding domain catalyzes the methylation of cob(I)alamin by methyltetrahydrofolate and the methylation of homocysteine. The B12-binding domain binds the cofactor. The AdoMet activation domain binds S-adenosyl-L-methionine. Under aerobic conditions cob(I)alamin can be converted to inactive cob(II)alamin. Reductive methylation by S-adenosyl-L-methionine and flavodoxin regenerates methylcobalamin.</text>
</comment>
<dbReference type="GO" id="GO:0046653">
    <property type="term" value="P:tetrahydrofolate metabolic process"/>
    <property type="evidence" value="ECO:0007669"/>
    <property type="project" value="TreeGrafter"/>
</dbReference>
<evidence type="ECO:0000256" key="8">
    <source>
        <dbReference type="ARBA" id="ARBA00022603"/>
    </source>
</evidence>
<evidence type="ECO:0000256" key="5">
    <source>
        <dbReference type="ARBA" id="ARBA00010398"/>
    </source>
</evidence>
<feature type="domain" description="B12-binding" evidence="28">
    <location>
        <begin position="683"/>
        <end position="818"/>
    </location>
</feature>
<evidence type="ECO:0000256" key="23">
    <source>
        <dbReference type="PIRSR" id="PIRSR000381-2"/>
    </source>
</evidence>
<dbReference type="SUPFAM" id="SSF47644">
    <property type="entry name" value="Methionine synthase domain"/>
    <property type="match status" value="1"/>
</dbReference>
<dbReference type="SUPFAM" id="SSF56507">
    <property type="entry name" value="Methionine synthase activation domain-like"/>
    <property type="match status" value="1"/>
</dbReference>
<dbReference type="Pfam" id="PF02574">
    <property type="entry name" value="S-methyl_trans"/>
    <property type="match status" value="1"/>
</dbReference>
<feature type="binding site" evidence="23">
    <location>
        <begin position="1067"/>
        <end position="1068"/>
    </location>
    <ligand>
        <name>S-adenosyl-L-methionine</name>
        <dbReference type="ChEBI" id="CHEBI:59789"/>
    </ligand>
</feature>
<dbReference type="Gene3D" id="3.20.20.330">
    <property type="entry name" value="Homocysteine-binding-like domain"/>
    <property type="match status" value="1"/>
</dbReference>
<gene>
    <name evidence="30" type="primary">metH</name>
    <name evidence="30" type="ORF">IAC32_01530</name>
</gene>
<proteinExistence type="inferred from homology"/>
<protein>
    <recommendedName>
        <fullName evidence="7 20">Methionine synthase</fullName>
        <ecNumber evidence="6 20">2.1.1.13</ecNumber>
    </recommendedName>
    <alternativeName>
        <fullName evidence="19 21">5-methyltetrahydrofolate--homocysteine methyltransferase</fullName>
    </alternativeName>
</protein>
<dbReference type="Pfam" id="PF02607">
    <property type="entry name" value="B12-binding_2"/>
    <property type="match status" value="1"/>
</dbReference>
<dbReference type="InterPro" id="IPR036594">
    <property type="entry name" value="Meth_synthase_dom"/>
</dbReference>
<evidence type="ECO:0000256" key="16">
    <source>
        <dbReference type="ARBA" id="ARBA00023167"/>
    </source>
</evidence>
<evidence type="ECO:0000256" key="12">
    <source>
        <dbReference type="ARBA" id="ARBA00022691"/>
    </source>
</evidence>
<comment type="function">
    <text evidence="18 21">Catalyzes the transfer of a methyl group from methyl-cobalamin to homocysteine, yielding enzyme-bound cob(I)alamin and methionine. Subsequently, remethylates the cofactor using methyltetrahydrofolate.</text>
</comment>
<dbReference type="InterPro" id="IPR003726">
    <property type="entry name" value="HCY_dom"/>
</dbReference>
<dbReference type="InterPro" id="IPR036589">
    <property type="entry name" value="HCY_dom_sf"/>
</dbReference>
<evidence type="ECO:0000256" key="24">
    <source>
        <dbReference type="PROSITE-ProRule" id="PRU00333"/>
    </source>
</evidence>
<reference evidence="30" key="2">
    <citation type="journal article" date="2021" name="PeerJ">
        <title>Extensive microbial diversity within the chicken gut microbiome revealed by metagenomics and culture.</title>
        <authorList>
            <person name="Gilroy R."/>
            <person name="Ravi A."/>
            <person name="Getino M."/>
            <person name="Pursley I."/>
            <person name="Horton D.L."/>
            <person name="Alikhan N.F."/>
            <person name="Baker D."/>
            <person name="Gharbi K."/>
            <person name="Hall N."/>
            <person name="Watson M."/>
            <person name="Adriaenssens E.M."/>
            <person name="Foster-Nyarko E."/>
            <person name="Jarju S."/>
            <person name="Secka A."/>
            <person name="Antonio M."/>
            <person name="Oren A."/>
            <person name="Chaudhuri R.R."/>
            <person name="La Ragione R."/>
            <person name="Hildebrand F."/>
            <person name="Pallen M.J."/>
        </authorList>
    </citation>
    <scope>NUCLEOTIDE SEQUENCE</scope>
    <source>
        <strain evidence="30">D3-1215</strain>
    </source>
</reference>
<dbReference type="PROSITE" id="PS50974">
    <property type="entry name" value="ADOMET_ACTIVATION"/>
    <property type="match status" value="1"/>
</dbReference>
<dbReference type="SUPFAM" id="SSF52242">
    <property type="entry name" value="Cobalamin (vitamin B12)-binding domain"/>
    <property type="match status" value="1"/>
</dbReference>
<dbReference type="FunFam" id="3.20.20.330:FF:000001">
    <property type="entry name" value="Methionine synthase"/>
    <property type="match status" value="1"/>
</dbReference>
<evidence type="ECO:0000259" key="27">
    <source>
        <dbReference type="PROSITE" id="PS50974"/>
    </source>
</evidence>
<dbReference type="InterPro" id="IPR003759">
    <property type="entry name" value="Cbl-bd_cap"/>
</dbReference>
<keyword evidence="17 21" id="KW-0170">Cobalt</keyword>
<name>A0A9D9HE26_9BACT</name>
<dbReference type="SUPFAM" id="SSF51717">
    <property type="entry name" value="Dihydropteroate synthetase-like"/>
    <property type="match status" value="1"/>
</dbReference>
<dbReference type="GO" id="GO:0008270">
    <property type="term" value="F:zinc ion binding"/>
    <property type="evidence" value="ECO:0007669"/>
    <property type="project" value="UniProtKB-UniRule"/>
</dbReference>
<evidence type="ECO:0000256" key="13">
    <source>
        <dbReference type="ARBA" id="ARBA00022723"/>
    </source>
</evidence>
<dbReference type="InterPro" id="IPR011005">
    <property type="entry name" value="Dihydropteroate_synth-like_sf"/>
</dbReference>
<comment type="catalytic activity">
    <reaction evidence="1 21">
        <text>(6S)-5-methyl-5,6,7,8-tetrahydrofolate + L-homocysteine = (6S)-5,6,7,8-tetrahydrofolate + L-methionine</text>
        <dbReference type="Rhea" id="RHEA:11172"/>
        <dbReference type="ChEBI" id="CHEBI:18608"/>
        <dbReference type="ChEBI" id="CHEBI:57453"/>
        <dbReference type="ChEBI" id="CHEBI:57844"/>
        <dbReference type="ChEBI" id="CHEBI:58199"/>
        <dbReference type="EC" id="2.1.1.13"/>
    </reaction>
</comment>
<evidence type="ECO:0000256" key="14">
    <source>
        <dbReference type="ARBA" id="ARBA00022737"/>
    </source>
</evidence>
<keyword evidence="9 21" id="KW-0028">Amino-acid biosynthesis</keyword>
<dbReference type="InterPro" id="IPR050554">
    <property type="entry name" value="Met_Synthase/Corrinoid"/>
</dbReference>
<dbReference type="InterPro" id="IPR011822">
    <property type="entry name" value="MetH"/>
</dbReference>
<keyword evidence="11 21" id="KW-0808">Transferase</keyword>
<dbReference type="Gene3D" id="1.10.288.10">
    <property type="entry name" value="Cobalamin-dependent Methionine Synthase, domain 2"/>
    <property type="match status" value="1"/>
</dbReference>
<evidence type="ECO:0000313" key="31">
    <source>
        <dbReference type="Proteomes" id="UP000823637"/>
    </source>
</evidence>
<dbReference type="PROSITE" id="PS50970">
    <property type="entry name" value="HCY"/>
    <property type="match status" value="1"/>
</dbReference>
<dbReference type="PROSITE" id="PS51332">
    <property type="entry name" value="B12_BINDING"/>
    <property type="match status" value="1"/>
</dbReference>
<evidence type="ECO:0000259" key="25">
    <source>
        <dbReference type="PROSITE" id="PS50970"/>
    </source>
</evidence>
<evidence type="ECO:0000313" key="30">
    <source>
        <dbReference type="EMBL" id="MBO8446417.1"/>
    </source>
</evidence>
<comment type="caution">
    <text evidence="30">The sequence shown here is derived from an EMBL/GenBank/DDBJ whole genome shotgun (WGS) entry which is preliminary data.</text>
</comment>
<feature type="binding site" description="axial binding residue" evidence="22">
    <location>
        <position position="696"/>
    </location>
    <ligand>
        <name>methylcob(III)alamin</name>
        <dbReference type="ChEBI" id="CHEBI:28115"/>
    </ligand>
    <ligandPart>
        <name>Co</name>
        <dbReference type="ChEBI" id="CHEBI:27638"/>
    </ligandPart>
</feature>
<feature type="binding site" evidence="22 24">
    <location>
        <position position="254"/>
    </location>
    <ligand>
        <name>Zn(2+)</name>
        <dbReference type="ChEBI" id="CHEBI:29105"/>
    </ligand>
</feature>
<dbReference type="Gene3D" id="3.10.196.10">
    <property type="entry name" value="Vitamin B12-dependent methionine synthase, activation domain"/>
    <property type="match status" value="1"/>
</dbReference>
<feature type="binding site" evidence="22 24">
    <location>
        <position position="253"/>
    </location>
    <ligand>
        <name>Zn(2+)</name>
        <dbReference type="ChEBI" id="CHEBI:29105"/>
    </ligand>
</feature>
<dbReference type="PROSITE" id="PS50972">
    <property type="entry name" value="PTERIN_BINDING"/>
    <property type="match status" value="1"/>
</dbReference>
<feature type="binding site" evidence="23">
    <location>
        <position position="741"/>
    </location>
    <ligand>
        <name>methylcob(III)alamin</name>
        <dbReference type="ChEBI" id="CHEBI:28115"/>
    </ligand>
</feature>
<dbReference type="FunFam" id="3.20.20.20:FF:000002">
    <property type="entry name" value="Methionine synthase"/>
    <property type="match status" value="1"/>
</dbReference>
<dbReference type="EC" id="2.1.1.13" evidence="6 20"/>
<dbReference type="InterPro" id="IPR006158">
    <property type="entry name" value="Cobalamin-bd"/>
</dbReference>
<evidence type="ECO:0000256" key="6">
    <source>
        <dbReference type="ARBA" id="ARBA00012032"/>
    </source>
</evidence>
<dbReference type="GO" id="GO:0032259">
    <property type="term" value="P:methylation"/>
    <property type="evidence" value="ECO:0007669"/>
    <property type="project" value="UniProtKB-KW"/>
</dbReference>
<keyword evidence="16 21" id="KW-0486">Methionine biosynthesis</keyword>
<dbReference type="Gene3D" id="1.10.1240.10">
    <property type="entry name" value="Methionine synthase domain"/>
    <property type="match status" value="1"/>
</dbReference>
<evidence type="ECO:0000256" key="21">
    <source>
        <dbReference type="PIRNR" id="PIRNR000381"/>
    </source>
</evidence>
<dbReference type="EMBL" id="JADIMR010000021">
    <property type="protein sequence ID" value="MBO8446417.1"/>
    <property type="molecule type" value="Genomic_DNA"/>
</dbReference>
<evidence type="ECO:0000256" key="17">
    <source>
        <dbReference type="ARBA" id="ARBA00023285"/>
    </source>
</evidence>
<feature type="binding site" evidence="23">
    <location>
        <begin position="693"/>
        <end position="697"/>
    </location>
    <ligand>
        <name>methylcob(III)alamin</name>
        <dbReference type="ChEBI" id="CHEBI:28115"/>
    </ligand>
</feature>
<sequence length="1068" mass="116660">MIEELLEKRILVLDGAMGTMLQAMGGTNDENVEAVHKAYIESGADIICTNTFVANEGNDIYDTNIRFCRLARKAADGCRDRKIFVAGSVGPSNKTLVMSEDCDFDALQQAYFEQINALADGGADVLLFETVFDTLNLKAALTAASKTGRNLPLMVSATVEKSGRLLSGQTLEAFVTTVLPFKPLSIGLNCSFGAKDMYPHLKRLSEISPTYISSYPNAGLPNKFGGYDESPESMAAQMERFFSEGLLNVAGGCCGTTPAHIELLAEMSRRYAPHRRSSLPAATRLAGLESMTVDKFTHVGERTNVAGSKKFARLVEQGDYEEALSVARRQVEGGAQIIDVCMDAAMLDAKKAMSRFLFLAGGDPNIAKVPVMIDSSDWNVLMEGLKHTQGKSIVNSISLKEGEETFLKKAGIIKSFGAAVVVMAFDESGQADSLQRRKEICTRAYRLLVEKAGFPPEDIIFDPNVLTIATGMPEHDHYAVDFIEAVRYIKQNLPFAKTSGGISNLSFSFRGNNPVREAMHSVFLYHAVQAGLDMAIVNPEMLEVYDNINPGLLQKVEDVVLDRYPGATDALIEYAASHKGDMAEKKNTEESQWRGGSLQDRLEHALVNGISDFLQTDIEEALKDNTALDIIENMLMKGIGRVGGLFGEGKMFLPQVVKSAQVMKKAVSYLLPHIPEGNASGNRPKVVLATVRGDVHDIGKNIVGVVLSCNGYDVVDLGVMVPKETIADEAVRNNAAAICVSGLITPSLNEMVELARELEDRGLDIPLVVGGATTSEAHTAAFIDPEYSGAVVRASDASENTGIVGNLLSSPDYKLRIKEKYKNLRERMAAAETVQVKDKSVDLDWNNIEIPEPAFTGVKYFKDISEEDYAPYVNWKAFCAAWQVRDEEASALVDEAKSFLTRYQKEFANAAAVGIFPAHSCKDDIIVADEIINTGRRNGLSLADFVSPEAGYAGAFAIKCDASRLSEYFASKGDTYEQLMTQLLADRVAEALSEYMFEKMRKELWGFDKGIRPAVGYPVLPDHSVKAKIFRLLDAEKSLGMKLTETYAMIPQSSVCGLYIVNDAAKYF</sequence>
<comment type="cofactor">
    <cofactor evidence="2 21 24">
        <name>Zn(2+)</name>
        <dbReference type="ChEBI" id="CHEBI:29105"/>
    </cofactor>
</comment>
<evidence type="ECO:0000256" key="22">
    <source>
        <dbReference type="PIRSR" id="PIRSR000381-1"/>
    </source>
</evidence>
<evidence type="ECO:0000256" key="19">
    <source>
        <dbReference type="ARBA" id="ARBA00031040"/>
    </source>
</evidence>
<dbReference type="InterPro" id="IPR000489">
    <property type="entry name" value="Pterin-binding_dom"/>
</dbReference>
<evidence type="ECO:0000256" key="11">
    <source>
        <dbReference type="ARBA" id="ARBA00022679"/>
    </source>
</evidence>
<feature type="domain" description="AdoMet activation" evidence="27">
    <location>
        <begin position="962"/>
        <end position="1068"/>
    </location>
</feature>
<evidence type="ECO:0000259" key="28">
    <source>
        <dbReference type="PROSITE" id="PS51332"/>
    </source>
</evidence>
<dbReference type="PROSITE" id="PS51337">
    <property type="entry name" value="B12_BINDING_NTER"/>
    <property type="match status" value="1"/>
</dbReference>
<comment type="similarity">
    <text evidence="5">Belongs to the vitamin-B12 dependent methionine synthase family.</text>
</comment>
<feature type="domain" description="Pterin-binding" evidence="26">
    <location>
        <begin position="296"/>
        <end position="557"/>
    </location>
</feature>
<organism evidence="30 31">
    <name type="scientific">Candidatus Enterocola intestinipullorum</name>
    <dbReference type="NCBI Taxonomy" id="2840783"/>
    <lineage>
        <taxon>Bacteria</taxon>
        <taxon>Pseudomonadati</taxon>
        <taxon>Bacteroidota</taxon>
        <taxon>Bacteroidia</taxon>
        <taxon>Bacteroidales</taxon>
        <taxon>Candidatus Enterocola</taxon>
    </lineage>
</organism>
<evidence type="ECO:0000256" key="1">
    <source>
        <dbReference type="ARBA" id="ARBA00001700"/>
    </source>
</evidence>
<feature type="binding site" evidence="23">
    <location>
        <position position="745"/>
    </location>
    <ligand>
        <name>methylcob(III)alamin</name>
        <dbReference type="ChEBI" id="CHEBI:28115"/>
    </ligand>
</feature>
<dbReference type="Proteomes" id="UP000823637">
    <property type="component" value="Unassembled WGS sequence"/>
</dbReference>
<comment type="pathway">
    <text evidence="4 21">Amino-acid biosynthesis; L-methionine biosynthesis via de novo pathway; L-methionine from L-homocysteine (MetH route): step 1/1.</text>
</comment>
<evidence type="ECO:0000259" key="29">
    <source>
        <dbReference type="PROSITE" id="PS51337"/>
    </source>
</evidence>
<evidence type="ECO:0000256" key="10">
    <source>
        <dbReference type="ARBA" id="ARBA00022628"/>
    </source>
</evidence>
<dbReference type="Pfam" id="PF00809">
    <property type="entry name" value="Pterin_bind"/>
    <property type="match status" value="1"/>
</dbReference>
<dbReference type="Pfam" id="PF02310">
    <property type="entry name" value="B12-binding"/>
    <property type="match status" value="1"/>
</dbReference>
<feature type="binding site" evidence="23">
    <location>
        <position position="1012"/>
    </location>
    <ligand>
        <name>S-adenosyl-L-methionine</name>
        <dbReference type="ChEBI" id="CHEBI:59789"/>
    </ligand>
</feature>
<feature type="binding site" evidence="23">
    <location>
        <position position="632"/>
    </location>
    <ligand>
        <name>methylcob(III)alamin</name>
        <dbReference type="ChEBI" id="CHEBI:28115"/>
    </ligand>
</feature>
<dbReference type="Pfam" id="PF02965">
    <property type="entry name" value="Met_synt_B12"/>
    <property type="match status" value="1"/>
</dbReference>
<dbReference type="InterPro" id="IPR037010">
    <property type="entry name" value="VitB12-dep_Met_synth_activ_sf"/>
</dbReference>
<dbReference type="GO" id="GO:0031419">
    <property type="term" value="F:cobalamin binding"/>
    <property type="evidence" value="ECO:0007669"/>
    <property type="project" value="UniProtKB-UniRule"/>
</dbReference>
<evidence type="ECO:0000256" key="2">
    <source>
        <dbReference type="ARBA" id="ARBA00001947"/>
    </source>
</evidence>
<dbReference type="GO" id="GO:0008705">
    <property type="term" value="F:methionine synthase activity"/>
    <property type="evidence" value="ECO:0007669"/>
    <property type="project" value="UniProtKB-UniRule"/>
</dbReference>
<accession>A0A9D9HE26</accession>
<keyword evidence="10 21" id="KW-0846">Cobalamin</keyword>
<dbReference type="Gene3D" id="3.40.50.280">
    <property type="entry name" value="Cobalamin-binding domain"/>
    <property type="match status" value="1"/>
</dbReference>
<dbReference type="GO" id="GO:0005829">
    <property type="term" value="C:cytosol"/>
    <property type="evidence" value="ECO:0007669"/>
    <property type="project" value="TreeGrafter"/>
</dbReference>
<evidence type="ECO:0000256" key="9">
    <source>
        <dbReference type="ARBA" id="ARBA00022605"/>
    </source>
</evidence>
<feature type="domain" description="B12-binding N-terminal" evidence="29">
    <location>
        <begin position="589"/>
        <end position="682"/>
    </location>
</feature>
<feature type="binding site" evidence="22 24">
    <location>
        <position position="190"/>
    </location>
    <ligand>
        <name>Zn(2+)</name>
        <dbReference type="ChEBI" id="CHEBI:29105"/>
    </ligand>
</feature>
<dbReference type="InterPro" id="IPR036724">
    <property type="entry name" value="Cobalamin-bd_sf"/>
</dbReference>
<keyword evidence="8 21" id="KW-0489">Methyltransferase</keyword>
<evidence type="ECO:0000259" key="26">
    <source>
        <dbReference type="PROSITE" id="PS50972"/>
    </source>
</evidence>
<keyword evidence="13 21" id="KW-0479">Metal-binding</keyword>
<dbReference type="SUPFAM" id="SSF82282">
    <property type="entry name" value="Homocysteine S-methyltransferase"/>
    <property type="match status" value="1"/>
</dbReference>
<dbReference type="PIRSF" id="PIRSF000381">
    <property type="entry name" value="MetH"/>
    <property type="match status" value="1"/>
</dbReference>
<dbReference type="InterPro" id="IPR004223">
    <property type="entry name" value="VitB12-dep_Met_synth_activ_dom"/>
</dbReference>
<dbReference type="PANTHER" id="PTHR45833">
    <property type="entry name" value="METHIONINE SYNTHASE"/>
    <property type="match status" value="1"/>
</dbReference>
<reference evidence="30" key="1">
    <citation type="submission" date="2020-10" db="EMBL/GenBank/DDBJ databases">
        <authorList>
            <person name="Gilroy R."/>
        </authorList>
    </citation>
    <scope>NUCLEOTIDE SEQUENCE</scope>
    <source>
        <strain evidence="30">D3-1215</strain>
    </source>
</reference>
<evidence type="ECO:0000256" key="15">
    <source>
        <dbReference type="ARBA" id="ARBA00022833"/>
    </source>
</evidence>